<name>A0ABT9Z2B5_9BACI</name>
<comment type="caution">
    <text evidence="1">The sequence shown here is derived from an EMBL/GenBank/DDBJ whole genome shotgun (WGS) entry which is preliminary data.</text>
</comment>
<evidence type="ECO:0008006" key="3">
    <source>
        <dbReference type="Google" id="ProtNLM"/>
    </source>
</evidence>
<evidence type="ECO:0000313" key="1">
    <source>
        <dbReference type="EMBL" id="MDQ0226394.1"/>
    </source>
</evidence>
<keyword evidence="2" id="KW-1185">Reference proteome</keyword>
<reference evidence="1 2" key="1">
    <citation type="submission" date="2023-07" db="EMBL/GenBank/DDBJ databases">
        <title>Genomic Encyclopedia of Type Strains, Phase IV (KMG-IV): sequencing the most valuable type-strain genomes for metagenomic binning, comparative biology and taxonomic classification.</title>
        <authorList>
            <person name="Goeker M."/>
        </authorList>
    </citation>
    <scope>NUCLEOTIDE SEQUENCE [LARGE SCALE GENOMIC DNA]</scope>
    <source>
        <strain evidence="1 2">DSM 17723</strain>
    </source>
</reference>
<dbReference type="EMBL" id="JAUSTZ010000005">
    <property type="protein sequence ID" value="MDQ0226394.1"/>
    <property type="molecule type" value="Genomic_DNA"/>
</dbReference>
<evidence type="ECO:0000313" key="2">
    <source>
        <dbReference type="Proteomes" id="UP001232245"/>
    </source>
</evidence>
<gene>
    <name evidence="1" type="ORF">J2S02_002739</name>
</gene>
<dbReference type="Proteomes" id="UP001232245">
    <property type="component" value="Unassembled WGS sequence"/>
</dbReference>
<dbReference type="RefSeq" id="WP_174879634.1">
    <property type="nucleotide sequence ID" value="NZ_CADEPK010000033.1"/>
</dbReference>
<organism evidence="1 2">
    <name type="scientific">Metabacillus niabensis</name>
    <dbReference type="NCBI Taxonomy" id="324854"/>
    <lineage>
        <taxon>Bacteria</taxon>
        <taxon>Bacillati</taxon>
        <taxon>Bacillota</taxon>
        <taxon>Bacilli</taxon>
        <taxon>Bacillales</taxon>
        <taxon>Bacillaceae</taxon>
        <taxon>Metabacillus</taxon>
    </lineage>
</organism>
<protein>
    <recommendedName>
        <fullName evidence="3">DUF342 domain-containing protein</fullName>
    </recommendedName>
</protein>
<proteinExistence type="predicted"/>
<accession>A0ABT9Z2B5</accession>
<sequence>MKKAKQSLRSITFTSGRIRNLSSEYEKVNTRGSVRFCQEIHVTELPTHGYSSFNYHVIADRLSSTGVCNIKNNCGIGKLTSAGTMRLTKVRIKEVNSTGQLTIQHSLQADQINILGKVTAKKINTKAFHLILSGKSQIEQLHANTIEVHSEKKTLSLQKKQLICGKITGNNINLSHTSAKNVEGDVVTIGEKCVIEKLTFKESYTISRHSTVKQIMKRSD</sequence>